<evidence type="ECO:0000313" key="4">
    <source>
        <dbReference type="Proteomes" id="UP000562492"/>
    </source>
</evidence>
<evidence type="ECO:0000256" key="1">
    <source>
        <dbReference type="SAM" id="MobiDB-lite"/>
    </source>
</evidence>
<protein>
    <recommendedName>
        <fullName evidence="2">Peptidase S74 domain-containing protein</fullName>
    </recommendedName>
</protein>
<feature type="region of interest" description="Disordered" evidence="1">
    <location>
        <begin position="162"/>
        <end position="181"/>
    </location>
</feature>
<dbReference type="Proteomes" id="UP000562492">
    <property type="component" value="Unassembled WGS sequence"/>
</dbReference>
<dbReference type="EMBL" id="JACHKZ010000021">
    <property type="protein sequence ID" value="MBB6578950.1"/>
    <property type="molecule type" value="Genomic_DNA"/>
</dbReference>
<accession>A0ABR6RIF3</accession>
<comment type="caution">
    <text evidence="3">The sequence shown here is derived from an EMBL/GenBank/DDBJ whole genome shotgun (WGS) entry which is preliminary data.</text>
</comment>
<dbReference type="PROSITE" id="PS51688">
    <property type="entry name" value="ICA"/>
    <property type="match status" value="1"/>
</dbReference>
<reference evidence="3 4" key="1">
    <citation type="submission" date="2020-08" db="EMBL/GenBank/DDBJ databases">
        <title>Functional genomics of gut bacteria from endangered species of beetles.</title>
        <authorList>
            <person name="Carlos-Shanley C."/>
        </authorList>
    </citation>
    <scope>NUCLEOTIDE SEQUENCE [LARGE SCALE GENOMIC DNA]</scope>
    <source>
        <strain evidence="3 4">S00124</strain>
    </source>
</reference>
<keyword evidence="4" id="KW-1185">Reference proteome</keyword>
<organism evidence="3 4">
    <name type="scientific">Comamonas odontotermitis</name>
    <dbReference type="NCBI Taxonomy" id="379895"/>
    <lineage>
        <taxon>Bacteria</taxon>
        <taxon>Pseudomonadati</taxon>
        <taxon>Pseudomonadota</taxon>
        <taxon>Betaproteobacteria</taxon>
        <taxon>Burkholderiales</taxon>
        <taxon>Comamonadaceae</taxon>
        <taxon>Comamonas</taxon>
    </lineage>
</organism>
<dbReference type="InterPro" id="IPR030392">
    <property type="entry name" value="S74_ICA"/>
</dbReference>
<feature type="domain" description="Peptidase S74" evidence="2">
    <location>
        <begin position="352"/>
        <end position="445"/>
    </location>
</feature>
<gene>
    <name evidence="3" type="ORF">HNP33_003055</name>
</gene>
<dbReference type="Pfam" id="PF13884">
    <property type="entry name" value="Peptidase_S74"/>
    <property type="match status" value="1"/>
</dbReference>
<evidence type="ECO:0000259" key="2">
    <source>
        <dbReference type="PROSITE" id="PS51688"/>
    </source>
</evidence>
<proteinExistence type="predicted"/>
<evidence type="ECO:0000313" key="3">
    <source>
        <dbReference type="EMBL" id="MBB6578950.1"/>
    </source>
</evidence>
<sequence>MAKQRFINNFYSQFAAPVKAAPTTSDPDNELDYGILRISSGAAVFLSQLTDGDWYMMTGYKKSGSVESNIEILKVLAVDTSVVNELRLYVKRAQEGTQPQNYVPGDYIGMRITAGGLANLAQQAQVTDGLAGKVDKVAGKGLSTEDYTTADKSKLAGVADQATKNATDAQLRDRTTHTGAQPISSVTGLQTALDSKVDKVAGKALSTEDYTTAEKNKLAAVAAGATANATDAQLRDRATHTGTQPISSVANLQASLDARLQLAGGQLTGLVSTAPNTGALTAVNGSTFQVIGSPTDAAFMSFHRAGSYAINFGIDTDNVLRCGGWSAGSGQVRFSIDTVGNYTSAGNVTAYSDERLKKDWAPLSSDFLEQLASLLHGTFTRIDSGERQAGISAQGMRNLLPEVVMNNKEGVLSVAYGNAAMVSCVQLAIRLLKAEERIQQLESTQS</sequence>
<name>A0ABR6RIF3_9BURK</name>
<dbReference type="RefSeq" id="WP_184709943.1">
    <property type="nucleotide sequence ID" value="NZ_JACHKZ010000021.1"/>
</dbReference>